<accession>A0A4V5NEI8</accession>
<dbReference type="Pfam" id="PF05186">
    <property type="entry name" value="Dpy-30"/>
    <property type="match status" value="1"/>
</dbReference>
<feature type="compositionally biased region" description="Pro residues" evidence="4">
    <location>
        <begin position="98"/>
        <end position="113"/>
    </location>
</feature>
<dbReference type="CDD" id="cd22965">
    <property type="entry name" value="DD_DPY30_SDC1"/>
    <property type="match status" value="1"/>
</dbReference>
<name>A0A4V5NEI8_9PEZI</name>
<evidence type="ECO:0000313" key="6">
    <source>
        <dbReference type="Proteomes" id="UP000308768"/>
    </source>
</evidence>
<evidence type="ECO:0000256" key="4">
    <source>
        <dbReference type="SAM" id="MobiDB-lite"/>
    </source>
</evidence>
<dbReference type="InterPro" id="IPR007858">
    <property type="entry name" value="Dpy-30_motif"/>
</dbReference>
<dbReference type="Gene3D" id="1.20.890.10">
    <property type="entry name" value="cAMP-dependent protein kinase regulatory subunit, dimerization-anchoring domain"/>
    <property type="match status" value="1"/>
</dbReference>
<keyword evidence="3" id="KW-0539">Nucleus</keyword>
<comment type="subcellular location">
    <subcellularLocation>
        <location evidence="1">Nucleus</location>
    </subcellularLocation>
</comment>
<comment type="caution">
    <text evidence="5">The sequence shown here is derived from an EMBL/GenBank/DDBJ whole genome shotgun (WGS) entry which is preliminary data.</text>
</comment>
<sequence>MDPSIAPNGASPSVPNLEPPPEGAQQPAEPISNGVPPDPAAPDVEMKEEPSLLTQLPFPDQPPPLPQTTGPSNRSTPAPALGPMAPKADAAARAVSIPPQPVTFLPPPAPNPHGSPTRVYLNQNVTPHLLEGMKYLAAHEPEKPLKWLSEFLAGKSVEVEGTS</sequence>
<feature type="compositionally biased region" description="Low complexity" evidence="4">
    <location>
        <begin position="81"/>
        <end position="94"/>
    </location>
</feature>
<reference evidence="5 6" key="1">
    <citation type="submission" date="2017-03" db="EMBL/GenBank/DDBJ databases">
        <title>Genomes of endolithic fungi from Antarctica.</title>
        <authorList>
            <person name="Coleine C."/>
            <person name="Masonjones S."/>
            <person name="Stajich J.E."/>
        </authorList>
    </citation>
    <scope>NUCLEOTIDE SEQUENCE [LARGE SCALE GENOMIC DNA]</scope>
    <source>
        <strain evidence="5 6">CCFEE 5187</strain>
    </source>
</reference>
<feature type="region of interest" description="Disordered" evidence="4">
    <location>
        <begin position="1"/>
        <end position="120"/>
    </location>
</feature>
<dbReference type="OrthoDB" id="417678at2759"/>
<keyword evidence="6" id="KW-1185">Reference proteome</keyword>
<dbReference type="EMBL" id="NAJN01000951">
    <property type="protein sequence ID" value="TKA67079.1"/>
    <property type="molecule type" value="Genomic_DNA"/>
</dbReference>
<comment type="similarity">
    <text evidence="2">Belongs to the dpy-30 family.</text>
</comment>
<dbReference type="STRING" id="331657.A0A4V5NEI8"/>
<evidence type="ECO:0000256" key="2">
    <source>
        <dbReference type="ARBA" id="ARBA00010849"/>
    </source>
</evidence>
<dbReference type="Proteomes" id="UP000308768">
    <property type="component" value="Unassembled WGS sequence"/>
</dbReference>
<evidence type="ECO:0000256" key="1">
    <source>
        <dbReference type="ARBA" id="ARBA00004123"/>
    </source>
</evidence>
<evidence type="ECO:0000313" key="5">
    <source>
        <dbReference type="EMBL" id="TKA67079.1"/>
    </source>
</evidence>
<organism evidence="5 6">
    <name type="scientific">Cryomyces minteri</name>
    <dbReference type="NCBI Taxonomy" id="331657"/>
    <lineage>
        <taxon>Eukaryota</taxon>
        <taxon>Fungi</taxon>
        <taxon>Dikarya</taxon>
        <taxon>Ascomycota</taxon>
        <taxon>Pezizomycotina</taxon>
        <taxon>Dothideomycetes</taxon>
        <taxon>Dothideomycetes incertae sedis</taxon>
        <taxon>Cryomyces</taxon>
    </lineage>
</organism>
<evidence type="ECO:0000256" key="3">
    <source>
        <dbReference type="ARBA" id="ARBA00023242"/>
    </source>
</evidence>
<protein>
    <submittedName>
        <fullName evidence="5">Uncharacterized protein</fullName>
    </submittedName>
</protein>
<dbReference type="GO" id="GO:0005634">
    <property type="term" value="C:nucleus"/>
    <property type="evidence" value="ECO:0007669"/>
    <property type="project" value="UniProtKB-SubCell"/>
</dbReference>
<dbReference type="AlphaFoldDB" id="A0A4V5NEI8"/>
<dbReference type="InterPro" id="IPR049629">
    <property type="entry name" value="DPY30_SDC1_DD"/>
</dbReference>
<proteinExistence type="inferred from homology"/>
<gene>
    <name evidence="5" type="ORF">B0A49_06106</name>
</gene>